<dbReference type="EMBL" id="CP000922">
    <property type="protein sequence ID" value="ACJ33431.1"/>
    <property type="molecule type" value="Genomic_DNA"/>
</dbReference>
<dbReference type="Pfam" id="PF19304">
    <property type="entry name" value="PGDH_inter"/>
    <property type="match status" value="1"/>
</dbReference>
<dbReference type="UniPathway" id="UPA00135">
    <property type="reaction ID" value="UER00196"/>
</dbReference>
<dbReference type="PROSITE" id="PS51671">
    <property type="entry name" value="ACT"/>
    <property type="match status" value="1"/>
</dbReference>
<dbReference type="CDD" id="cd12173">
    <property type="entry name" value="PGDH_4"/>
    <property type="match status" value="1"/>
</dbReference>
<comment type="function">
    <text evidence="1">Catalyzes the reversible oxidation of 3-phospho-D-glycerate to 3-phosphonooxypyruvate, the first step of the phosphorylated L-serine biosynthesis pathway. Also catalyzes the reversible oxidation of 2-hydroxyglutarate to 2-oxoglutarate.</text>
</comment>
<dbReference type="InterPro" id="IPR029753">
    <property type="entry name" value="D-isomer_DH_CS"/>
</dbReference>
<evidence type="ECO:0000256" key="10">
    <source>
        <dbReference type="ARBA" id="ARBA00048731"/>
    </source>
</evidence>
<accession>B7GHK9</accession>
<comment type="catalytic activity">
    <reaction evidence="9">
        <text>(R)-2-hydroxyglutarate + NAD(+) = 2-oxoglutarate + NADH + H(+)</text>
        <dbReference type="Rhea" id="RHEA:49612"/>
        <dbReference type="ChEBI" id="CHEBI:15378"/>
        <dbReference type="ChEBI" id="CHEBI:15801"/>
        <dbReference type="ChEBI" id="CHEBI:16810"/>
        <dbReference type="ChEBI" id="CHEBI:57540"/>
        <dbReference type="ChEBI" id="CHEBI:57945"/>
        <dbReference type="EC" id="1.1.1.399"/>
    </reaction>
</comment>
<dbReference type="Pfam" id="PF01842">
    <property type="entry name" value="ACT"/>
    <property type="match status" value="1"/>
</dbReference>
<dbReference type="eggNOG" id="COG0111">
    <property type="taxonomic scope" value="Bacteria"/>
</dbReference>
<dbReference type="GeneID" id="7037312"/>
<evidence type="ECO:0000256" key="9">
    <source>
        <dbReference type="ARBA" id="ARBA00048126"/>
    </source>
</evidence>
<reference evidence="13 14" key="1">
    <citation type="journal article" date="2008" name="Genome Biol.">
        <title>Encapsulated in silica: genome, proteome and physiology of the thermophilic bacterium Anoxybacillus flavithermus WK1.</title>
        <authorList>
            <person name="Saw J.H."/>
            <person name="Mountain B.W."/>
            <person name="Feng L."/>
            <person name="Omelchenko M.V."/>
            <person name="Hou S."/>
            <person name="Saito J.A."/>
            <person name="Stott M.B."/>
            <person name="Li D."/>
            <person name="Zhao G."/>
            <person name="Wu J."/>
            <person name="Galperin M.Y."/>
            <person name="Koonin E.V."/>
            <person name="Makarova K.S."/>
            <person name="Wolf Y.I."/>
            <person name="Rigden D.J."/>
            <person name="Dunfield P.F."/>
            <person name="Wang L."/>
            <person name="Alam M."/>
        </authorList>
    </citation>
    <scope>NUCLEOTIDE SEQUENCE [LARGE SCALE GENOMIC DNA]</scope>
    <source>
        <strain evidence="14">DSM 21510 / WK1</strain>
    </source>
</reference>
<keyword evidence="5 11" id="KW-0028">Amino-acid biosynthesis</keyword>
<dbReference type="Gene3D" id="3.30.1330.90">
    <property type="entry name" value="D-3-phosphoglycerate dehydrogenase, domain 3"/>
    <property type="match status" value="1"/>
</dbReference>
<dbReference type="CDD" id="cd04902">
    <property type="entry name" value="ACT_3PGDH-xct"/>
    <property type="match status" value="1"/>
</dbReference>
<evidence type="ECO:0000256" key="3">
    <source>
        <dbReference type="ARBA" id="ARBA00005854"/>
    </source>
</evidence>
<evidence type="ECO:0000256" key="5">
    <source>
        <dbReference type="ARBA" id="ARBA00022605"/>
    </source>
</evidence>
<dbReference type="SUPFAM" id="SSF143548">
    <property type="entry name" value="Serine metabolism enzymes domain"/>
    <property type="match status" value="1"/>
</dbReference>
<dbReference type="InterPro" id="IPR036291">
    <property type="entry name" value="NAD(P)-bd_dom_sf"/>
</dbReference>
<dbReference type="Proteomes" id="UP000000742">
    <property type="component" value="Chromosome"/>
</dbReference>
<dbReference type="PANTHER" id="PTHR42789">
    <property type="entry name" value="D-ISOMER SPECIFIC 2-HYDROXYACID DEHYDROGENASE FAMILY PROTEIN (AFU_ORTHOLOGUE AFUA_6G10090)"/>
    <property type="match status" value="1"/>
</dbReference>
<proteinExistence type="inferred from homology"/>
<dbReference type="HOGENOM" id="CLU_019796_8_1_9"/>
<dbReference type="InterPro" id="IPR002912">
    <property type="entry name" value="ACT_dom"/>
</dbReference>
<dbReference type="Gene3D" id="3.30.70.260">
    <property type="match status" value="1"/>
</dbReference>
<dbReference type="KEGG" id="afl:Aflv_1055"/>
<name>B7GHK9_ANOFW</name>
<dbReference type="FunFam" id="3.30.70.260:FF:000008">
    <property type="entry name" value="D-3-phosphoglycerate dehydrogenase, chloroplastic"/>
    <property type="match status" value="1"/>
</dbReference>
<dbReference type="SUPFAM" id="SSF52283">
    <property type="entry name" value="Formate/glycerate dehydrogenase catalytic domain-like"/>
    <property type="match status" value="1"/>
</dbReference>
<evidence type="ECO:0000256" key="7">
    <source>
        <dbReference type="ARBA" id="ARBA00023027"/>
    </source>
</evidence>
<evidence type="ECO:0000259" key="12">
    <source>
        <dbReference type="PROSITE" id="PS51671"/>
    </source>
</evidence>
<dbReference type="PROSITE" id="PS00671">
    <property type="entry name" value="D_2_HYDROXYACID_DH_3"/>
    <property type="match status" value="1"/>
</dbReference>
<dbReference type="FunFam" id="3.30.1330.90:FF:000003">
    <property type="entry name" value="D-3-phosphoglycerate dehydrogenase"/>
    <property type="match status" value="1"/>
</dbReference>
<protein>
    <recommendedName>
        <fullName evidence="4 11">D-3-phosphoglycerate dehydrogenase</fullName>
        <ecNumber evidence="11">1.1.1.95</ecNumber>
    </recommendedName>
</protein>
<evidence type="ECO:0000256" key="2">
    <source>
        <dbReference type="ARBA" id="ARBA00005216"/>
    </source>
</evidence>
<evidence type="ECO:0000256" key="4">
    <source>
        <dbReference type="ARBA" id="ARBA00021582"/>
    </source>
</evidence>
<keyword evidence="8 11" id="KW-0718">Serine biosynthesis</keyword>
<dbReference type="Pfam" id="PF00389">
    <property type="entry name" value="2-Hacid_dh"/>
    <property type="match status" value="1"/>
</dbReference>
<dbReference type="SUPFAM" id="SSF55021">
    <property type="entry name" value="ACT-like"/>
    <property type="match status" value="1"/>
</dbReference>
<dbReference type="InterPro" id="IPR029009">
    <property type="entry name" value="ASB_dom_sf"/>
</dbReference>
<keyword evidence="7 11" id="KW-0520">NAD</keyword>
<gene>
    <name evidence="13" type="primary">serA</name>
    <name evidence="13" type="ordered locus">Aflv_1055</name>
</gene>
<dbReference type="InterPro" id="IPR029752">
    <property type="entry name" value="D-isomer_DH_CS1"/>
</dbReference>
<dbReference type="NCBIfam" id="TIGR01327">
    <property type="entry name" value="PGDH"/>
    <property type="match status" value="1"/>
</dbReference>
<dbReference type="InterPro" id="IPR006140">
    <property type="entry name" value="D-isomer_DH_NAD-bd"/>
</dbReference>
<comment type="catalytic activity">
    <reaction evidence="10 11">
        <text>(2R)-3-phosphoglycerate + NAD(+) = 3-phosphooxypyruvate + NADH + H(+)</text>
        <dbReference type="Rhea" id="RHEA:12641"/>
        <dbReference type="ChEBI" id="CHEBI:15378"/>
        <dbReference type="ChEBI" id="CHEBI:18110"/>
        <dbReference type="ChEBI" id="CHEBI:57540"/>
        <dbReference type="ChEBI" id="CHEBI:57945"/>
        <dbReference type="ChEBI" id="CHEBI:58272"/>
        <dbReference type="EC" id="1.1.1.95"/>
    </reaction>
</comment>
<sequence length="549" mass="59907">MVRILVSDAMSEEGLAPLLADPTIEVVQKKVSEVEDELDQFDALLVRSATKVTEQLLQKMTNLKIVGRAGVGVDNIDVDAATRYGVVVINAPNGNTISTAEHTFAMMASLVRRIPQAHISVKSREWNRSAFVGIELFGKHLGIIGFGRIGSEVAKRARAFGMHVHVYDPFLTKARAEKIGVDVCTLDALLAQADIITVHTPLTKETKGLLGQKNLAKTKKGVYLINCARGGIIDEQALIPFLENGHVAGVALDVFEQEPPGDHPLLSFDNVVVTPHLGASTVEAQVNVATQVAEEVLTFLQGKPVTSSINLPTLSKDVYEKIQAFYTLARKMGILASQYMSEPVQEIAITYSGSVADLETTFITRSLLAGFLKPRVASTVNEVNAAMIAKERGIAFSEKFSANGNDYNSSITLTVYGENKTFTLKGTHIAHYGDRIVHFNGFAIDFAPEGHLLYIQHHDKPGMIGKVGNILGDHQVNIATMQVGRQEAGGKAIMMLSLDKPLDDALVETLEQISDIDVVKRLEYKRFSRAAEPFFIQVEPLFVPLYKTS</sequence>
<dbReference type="PANTHER" id="PTHR42789:SF1">
    <property type="entry name" value="D-ISOMER SPECIFIC 2-HYDROXYACID DEHYDROGENASE FAMILY PROTEIN (AFU_ORTHOLOGUE AFUA_6G10090)"/>
    <property type="match status" value="1"/>
</dbReference>
<dbReference type="EC" id="1.1.1.95" evidence="11"/>
<organism evidence="13 14">
    <name type="scientific">Anoxybacillus flavithermus (strain DSM 21510 / WK1)</name>
    <dbReference type="NCBI Taxonomy" id="491915"/>
    <lineage>
        <taxon>Bacteria</taxon>
        <taxon>Bacillati</taxon>
        <taxon>Bacillota</taxon>
        <taxon>Bacilli</taxon>
        <taxon>Bacillales</taxon>
        <taxon>Anoxybacillaceae</taxon>
        <taxon>Anoxybacillus</taxon>
    </lineage>
</organism>
<comment type="pathway">
    <text evidence="2 11">Amino-acid biosynthesis; L-serine biosynthesis; L-serine from 3-phospho-D-glycerate: step 1/3.</text>
</comment>
<comment type="similarity">
    <text evidence="3 11">Belongs to the D-isomer specific 2-hydroxyacid dehydrogenase family.</text>
</comment>
<dbReference type="Pfam" id="PF02826">
    <property type="entry name" value="2-Hacid_dh_C"/>
    <property type="match status" value="1"/>
</dbReference>
<dbReference type="InterPro" id="IPR050857">
    <property type="entry name" value="D-2-hydroxyacid_DH"/>
</dbReference>
<keyword evidence="6 11" id="KW-0560">Oxidoreductase</keyword>
<dbReference type="InterPro" id="IPR006236">
    <property type="entry name" value="PGDH"/>
</dbReference>
<evidence type="ECO:0000256" key="11">
    <source>
        <dbReference type="RuleBase" id="RU363003"/>
    </source>
</evidence>
<evidence type="ECO:0000256" key="1">
    <source>
        <dbReference type="ARBA" id="ARBA00003800"/>
    </source>
</evidence>
<dbReference type="InterPro" id="IPR045865">
    <property type="entry name" value="ACT-like_dom_sf"/>
</dbReference>
<dbReference type="GO" id="GO:0006564">
    <property type="term" value="P:L-serine biosynthetic process"/>
    <property type="evidence" value="ECO:0007669"/>
    <property type="project" value="UniProtKB-UniRule"/>
</dbReference>
<dbReference type="SUPFAM" id="SSF51735">
    <property type="entry name" value="NAD(P)-binding Rossmann-fold domains"/>
    <property type="match status" value="1"/>
</dbReference>
<evidence type="ECO:0000313" key="14">
    <source>
        <dbReference type="Proteomes" id="UP000000742"/>
    </source>
</evidence>
<dbReference type="InterPro" id="IPR045626">
    <property type="entry name" value="PGDH_ASB_dom"/>
</dbReference>
<dbReference type="InterPro" id="IPR006139">
    <property type="entry name" value="D-isomer_2_OHA_DH_cat_dom"/>
</dbReference>
<dbReference type="RefSeq" id="WP_012574696.1">
    <property type="nucleotide sequence ID" value="NC_011567.1"/>
</dbReference>
<dbReference type="Gene3D" id="3.40.50.720">
    <property type="entry name" value="NAD(P)-binding Rossmann-like Domain"/>
    <property type="match status" value="2"/>
</dbReference>
<evidence type="ECO:0000256" key="8">
    <source>
        <dbReference type="ARBA" id="ARBA00023299"/>
    </source>
</evidence>
<dbReference type="GO" id="GO:0004617">
    <property type="term" value="F:phosphoglycerate dehydrogenase activity"/>
    <property type="evidence" value="ECO:0007669"/>
    <property type="project" value="UniProtKB-UniRule"/>
</dbReference>
<dbReference type="GO" id="GO:0051287">
    <property type="term" value="F:NAD binding"/>
    <property type="evidence" value="ECO:0007669"/>
    <property type="project" value="UniProtKB-UniRule"/>
</dbReference>
<dbReference type="AlphaFoldDB" id="B7GHK9"/>
<evidence type="ECO:0000256" key="6">
    <source>
        <dbReference type="ARBA" id="ARBA00023002"/>
    </source>
</evidence>
<dbReference type="PROSITE" id="PS00670">
    <property type="entry name" value="D_2_HYDROXYACID_DH_2"/>
    <property type="match status" value="1"/>
</dbReference>
<feature type="domain" description="ACT" evidence="12">
    <location>
        <begin position="452"/>
        <end position="527"/>
    </location>
</feature>
<dbReference type="FunFam" id="3.40.50.720:FF:000021">
    <property type="entry name" value="D-3-phosphoglycerate dehydrogenase"/>
    <property type="match status" value="1"/>
</dbReference>
<evidence type="ECO:0000313" key="13">
    <source>
        <dbReference type="EMBL" id="ACJ33431.1"/>
    </source>
</evidence>
<dbReference type="PROSITE" id="PS00065">
    <property type="entry name" value="D_2_HYDROXYACID_DH_1"/>
    <property type="match status" value="1"/>
</dbReference>
<dbReference type="STRING" id="491915.Aflv_1055"/>